<accession>A0A9D2SYB0</accession>
<dbReference type="PRINTS" id="PR00455">
    <property type="entry name" value="HTHTETR"/>
</dbReference>
<dbReference type="PANTHER" id="PTHR30328">
    <property type="entry name" value="TRANSCRIPTIONAL REPRESSOR"/>
    <property type="match status" value="1"/>
</dbReference>
<sequence>MTQKERQARSRGEILRAAMEEFGSRGYDQVTMERICTVHSISKGMMYHYYSNKDELFLLCVQATFQELTDHIRRGTEGLPAENTLEAIKGFFLLREEFFQTHPRQKTIFENAMVHPPKHLREQIQELRGPIREVNRQFLERVVARAKLRPGLRPEQVARYLESMQETFRGAVFRCQEESGKEDLHTMLELSGELLEMILFGVVQQPEREG</sequence>
<dbReference type="InterPro" id="IPR036271">
    <property type="entry name" value="Tet_transcr_reg_TetR-rel_C_sf"/>
</dbReference>
<dbReference type="InterPro" id="IPR009057">
    <property type="entry name" value="Homeodomain-like_sf"/>
</dbReference>
<feature type="domain" description="HTH tetR-type" evidence="3">
    <location>
        <begin position="8"/>
        <end position="68"/>
    </location>
</feature>
<evidence type="ECO:0000313" key="5">
    <source>
        <dbReference type="Proteomes" id="UP000823882"/>
    </source>
</evidence>
<dbReference type="GO" id="GO:0003677">
    <property type="term" value="F:DNA binding"/>
    <property type="evidence" value="ECO:0007669"/>
    <property type="project" value="UniProtKB-UniRule"/>
</dbReference>
<dbReference type="EMBL" id="DWWJ01000031">
    <property type="protein sequence ID" value="HJC40273.1"/>
    <property type="molecule type" value="Genomic_DNA"/>
</dbReference>
<evidence type="ECO:0000313" key="4">
    <source>
        <dbReference type="EMBL" id="HJC40273.1"/>
    </source>
</evidence>
<reference evidence="4" key="1">
    <citation type="journal article" date="2021" name="PeerJ">
        <title>Extensive microbial diversity within the chicken gut microbiome revealed by metagenomics and culture.</title>
        <authorList>
            <person name="Gilroy R."/>
            <person name="Ravi A."/>
            <person name="Getino M."/>
            <person name="Pursley I."/>
            <person name="Horton D.L."/>
            <person name="Alikhan N.F."/>
            <person name="Baker D."/>
            <person name="Gharbi K."/>
            <person name="Hall N."/>
            <person name="Watson M."/>
            <person name="Adriaenssens E.M."/>
            <person name="Foster-Nyarko E."/>
            <person name="Jarju S."/>
            <person name="Secka A."/>
            <person name="Antonio M."/>
            <person name="Oren A."/>
            <person name="Chaudhuri R.R."/>
            <person name="La Ragione R."/>
            <person name="Hildebrand F."/>
            <person name="Pallen M.J."/>
        </authorList>
    </citation>
    <scope>NUCLEOTIDE SEQUENCE</scope>
    <source>
        <strain evidence="4">CHK186-1790</strain>
    </source>
</reference>
<dbReference type="InterPro" id="IPR050109">
    <property type="entry name" value="HTH-type_TetR-like_transc_reg"/>
</dbReference>
<proteinExistence type="predicted"/>
<comment type="caution">
    <text evidence="4">The sequence shown here is derived from an EMBL/GenBank/DDBJ whole genome shotgun (WGS) entry which is preliminary data.</text>
</comment>
<dbReference type="SUPFAM" id="SSF48498">
    <property type="entry name" value="Tetracyclin repressor-like, C-terminal domain"/>
    <property type="match status" value="1"/>
</dbReference>
<dbReference type="Proteomes" id="UP000823882">
    <property type="component" value="Unassembled WGS sequence"/>
</dbReference>
<dbReference type="Pfam" id="PF00440">
    <property type="entry name" value="TetR_N"/>
    <property type="match status" value="1"/>
</dbReference>
<dbReference type="Gene3D" id="1.10.357.10">
    <property type="entry name" value="Tetracycline Repressor, domain 2"/>
    <property type="match status" value="1"/>
</dbReference>
<dbReference type="PROSITE" id="PS50977">
    <property type="entry name" value="HTH_TETR_2"/>
    <property type="match status" value="1"/>
</dbReference>
<feature type="DNA-binding region" description="H-T-H motif" evidence="2">
    <location>
        <begin position="31"/>
        <end position="50"/>
    </location>
</feature>
<dbReference type="SUPFAM" id="SSF46689">
    <property type="entry name" value="Homeodomain-like"/>
    <property type="match status" value="1"/>
</dbReference>
<dbReference type="AlphaFoldDB" id="A0A9D2SYB0"/>
<keyword evidence="1 2" id="KW-0238">DNA-binding</keyword>
<organism evidence="4 5">
    <name type="scientific">Candidatus Intestinimonas pullistercoris</name>
    <dbReference type="NCBI Taxonomy" id="2838623"/>
    <lineage>
        <taxon>Bacteria</taxon>
        <taxon>Bacillati</taxon>
        <taxon>Bacillota</taxon>
        <taxon>Clostridia</taxon>
        <taxon>Eubacteriales</taxon>
        <taxon>Intestinimonas</taxon>
    </lineage>
</organism>
<dbReference type="PANTHER" id="PTHR30328:SF54">
    <property type="entry name" value="HTH-TYPE TRANSCRIPTIONAL REPRESSOR SCO4008"/>
    <property type="match status" value="1"/>
</dbReference>
<evidence type="ECO:0000259" key="3">
    <source>
        <dbReference type="PROSITE" id="PS50977"/>
    </source>
</evidence>
<name>A0A9D2SYB0_9FIRM</name>
<gene>
    <name evidence="4" type="ORF">H9701_01795</name>
</gene>
<evidence type="ECO:0000256" key="2">
    <source>
        <dbReference type="PROSITE-ProRule" id="PRU00335"/>
    </source>
</evidence>
<reference evidence="4" key="2">
    <citation type="submission" date="2021-04" db="EMBL/GenBank/DDBJ databases">
        <authorList>
            <person name="Gilroy R."/>
        </authorList>
    </citation>
    <scope>NUCLEOTIDE SEQUENCE</scope>
    <source>
        <strain evidence="4">CHK186-1790</strain>
    </source>
</reference>
<dbReference type="InterPro" id="IPR001647">
    <property type="entry name" value="HTH_TetR"/>
</dbReference>
<protein>
    <submittedName>
        <fullName evidence="4">TetR/AcrR family transcriptional regulator</fullName>
    </submittedName>
</protein>
<dbReference type="GO" id="GO:0006355">
    <property type="term" value="P:regulation of DNA-templated transcription"/>
    <property type="evidence" value="ECO:0007669"/>
    <property type="project" value="UniProtKB-ARBA"/>
</dbReference>
<evidence type="ECO:0000256" key="1">
    <source>
        <dbReference type="ARBA" id="ARBA00023125"/>
    </source>
</evidence>